<accession>A0A495IVE9</accession>
<dbReference type="InterPro" id="IPR003347">
    <property type="entry name" value="JmjC_dom"/>
</dbReference>
<proteinExistence type="predicted"/>
<evidence type="ECO:0000313" key="3">
    <source>
        <dbReference type="Proteomes" id="UP000268007"/>
    </source>
</evidence>
<keyword evidence="3" id="KW-1185">Reference proteome</keyword>
<dbReference type="RefSeq" id="WP_121196329.1">
    <property type="nucleotide sequence ID" value="NZ_RBKU01000001.1"/>
</dbReference>
<organism evidence="2 3">
    <name type="scientific">Mucilaginibacter gracilis</name>
    <dbReference type="NCBI Taxonomy" id="423350"/>
    <lineage>
        <taxon>Bacteria</taxon>
        <taxon>Pseudomonadati</taxon>
        <taxon>Bacteroidota</taxon>
        <taxon>Sphingobacteriia</taxon>
        <taxon>Sphingobacteriales</taxon>
        <taxon>Sphingobacteriaceae</taxon>
        <taxon>Mucilaginibacter</taxon>
    </lineage>
</organism>
<dbReference type="Proteomes" id="UP000268007">
    <property type="component" value="Unassembled WGS sequence"/>
</dbReference>
<dbReference type="Gene3D" id="2.60.120.650">
    <property type="entry name" value="Cupin"/>
    <property type="match status" value="1"/>
</dbReference>
<gene>
    <name evidence="2" type="ORF">BDD43_0673</name>
</gene>
<dbReference type="SUPFAM" id="SSF51197">
    <property type="entry name" value="Clavaminate synthase-like"/>
    <property type="match status" value="1"/>
</dbReference>
<dbReference type="EMBL" id="RBKU01000001">
    <property type="protein sequence ID" value="RKR80552.1"/>
    <property type="molecule type" value="Genomic_DNA"/>
</dbReference>
<name>A0A495IVE9_9SPHI</name>
<dbReference type="AlphaFoldDB" id="A0A495IVE9"/>
<comment type="caution">
    <text evidence="2">The sequence shown here is derived from an EMBL/GenBank/DDBJ whole genome shotgun (WGS) entry which is preliminary data.</text>
</comment>
<reference evidence="2 3" key="1">
    <citation type="submission" date="2018-10" db="EMBL/GenBank/DDBJ databases">
        <title>Genomic Encyclopedia of Archaeal and Bacterial Type Strains, Phase II (KMG-II): from individual species to whole genera.</title>
        <authorList>
            <person name="Goeker M."/>
        </authorList>
    </citation>
    <scope>NUCLEOTIDE SEQUENCE [LARGE SCALE GENOMIC DNA]</scope>
    <source>
        <strain evidence="2 3">DSM 18602</strain>
    </source>
</reference>
<protein>
    <recommendedName>
        <fullName evidence="1">JmjC domain-containing protein</fullName>
    </recommendedName>
</protein>
<sequence length="427" mass="48898">METISLPKSAVKPFSDEWWNVFLDNTNAMKKTTVFNNVLEKNETALFRECIMGIISTLGQLKTNQYGYRVYLDGHQLQSNNMYQVYSKSPIPGESLDNWVNRAFGDKKFGLIINSGEKFDLQLSKNIALKVKPLLDKVGFPVEGINWTIFIGNYDKTPLGVHVDPPGENVMHFHLGPGPKTMYTWSKEEYEALAGNKINDKGELDRLLPYATTYTFGEGDLYFMPQGEYHIGQSDGLSIALTFWFYNHSEYAIAHKLQKIINDQYLKGGKDLLMPDQTDMDSLDGIASTINLFKFSDDIENLSYKDLLRQSYLDLRHTVASNAGYRTSPFQKEEDVEFDLTDVISLELPYKLNYRQSLDNKKLFVYARGIKLSFNYISCIKDFIDEINTGKPLLVSDLLAKLDQSWEPERGLYLLNLLYKHHAINAI</sequence>
<evidence type="ECO:0000259" key="1">
    <source>
        <dbReference type="PROSITE" id="PS51184"/>
    </source>
</evidence>
<evidence type="ECO:0000313" key="2">
    <source>
        <dbReference type="EMBL" id="RKR80552.1"/>
    </source>
</evidence>
<feature type="domain" description="JmjC" evidence="1">
    <location>
        <begin position="120"/>
        <end position="262"/>
    </location>
</feature>
<dbReference type="OrthoDB" id="4518480at2"/>
<dbReference type="PROSITE" id="PS51184">
    <property type="entry name" value="JMJC"/>
    <property type="match status" value="1"/>
</dbReference>